<dbReference type="InterPro" id="IPR000157">
    <property type="entry name" value="TIR_dom"/>
</dbReference>
<accession>A0A9D5AGE2</accession>
<gene>
    <name evidence="5" type="ORF">KIW84_053219</name>
</gene>
<dbReference type="InterPro" id="IPR027417">
    <property type="entry name" value="P-loop_NTPase"/>
</dbReference>
<feature type="region of interest" description="Disordered" evidence="3">
    <location>
        <begin position="1135"/>
        <end position="1162"/>
    </location>
</feature>
<evidence type="ECO:0000313" key="5">
    <source>
        <dbReference type="EMBL" id="KAI5406866.1"/>
    </source>
</evidence>
<dbReference type="PROSITE" id="PS50104">
    <property type="entry name" value="TIR"/>
    <property type="match status" value="1"/>
</dbReference>
<keyword evidence="6" id="KW-1185">Reference proteome</keyword>
<evidence type="ECO:0000256" key="2">
    <source>
        <dbReference type="ARBA" id="ARBA00023027"/>
    </source>
</evidence>
<dbReference type="InterPro" id="IPR044974">
    <property type="entry name" value="Disease_R_plants"/>
</dbReference>
<dbReference type="Gene3D" id="3.40.50.300">
    <property type="entry name" value="P-loop containing nucleotide triphosphate hydrolases"/>
    <property type="match status" value="1"/>
</dbReference>
<dbReference type="OrthoDB" id="1749092at2759"/>
<feature type="domain" description="TIR" evidence="4">
    <location>
        <begin position="21"/>
        <end position="187"/>
    </location>
</feature>
<reference evidence="5 6" key="1">
    <citation type="journal article" date="2022" name="Nat. Genet.">
        <title>Improved pea reference genome and pan-genome highlight genomic features and evolutionary characteristics.</title>
        <authorList>
            <person name="Yang T."/>
            <person name="Liu R."/>
            <person name="Luo Y."/>
            <person name="Hu S."/>
            <person name="Wang D."/>
            <person name="Wang C."/>
            <person name="Pandey M.K."/>
            <person name="Ge S."/>
            <person name="Xu Q."/>
            <person name="Li N."/>
            <person name="Li G."/>
            <person name="Huang Y."/>
            <person name="Saxena R.K."/>
            <person name="Ji Y."/>
            <person name="Li M."/>
            <person name="Yan X."/>
            <person name="He Y."/>
            <person name="Liu Y."/>
            <person name="Wang X."/>
            <person name="Xiang C."/>
            <person name="Varshney R.K."/>
            <person name="Ding H."/>
            <person name="Gao S."/>
            <person name="Zong X."/>
        </authorList>
    </citation>
    <scope>NUCLEOTIDE SEQUENCE [LARGE SCALE GENOMIC DNA]</scope>
    <source>
        <strain evidence="5 6">cv. Zhongwan 6</strain>
    </source>
</reference>
<dbReference type="PRINTS" id="PR00364">
    <property type="entry name" value="DISEASERSIST"/>
</dbReference>
<dbReference type="Gramene" id="Psat05G0321900-T1">
    <property type="protein sequence ID" value="KAI5406866.1"/>
    <property type="gene ID" value="KIW84_053219"/>
</dbReference>
<evidence type="ECO:0000259" key="4">
    <source>
        <dbReference type="PROSITE" id="PS50104"/>
    </source>
</evidence>
<name>A0A9D5AGE2_PEA</name>
<dbReference type="PANTHER" id="PTHR11017:SF243">
    <property type="entry name" value="ADP-RIBOSYL CYCLASE_CYCLIC ADP-RIBOSE HYDROLASE"/>
    <property type="match status" value="1"/>
</dbReference>
<keyword evidence="1" id="KW-0611">Plant defense</keyword>
<dbReference type="Proteomes" id="UP001058974">
    <property type="component" value="Chromosome 5"/>
</dbReference>
<dbReference type="Gene3D" id="3.40.50.10140">
    <property type="entry name" value="Toll/interleukin-1 receptor homology (TIR) domain"/>
    <property type="match status" value="1"/>
</dbReference>
<dbReference type="InterPro" id="IPR036390">
    <property type="entry name" value="WH_DNA-bd_sf"/>
</dbReference>
<dbReference type="GO" id="GO:0007165">
    <property type="term" value="P:signal transduction"/>
    <property type="evidence" value="ECO:0007669"/>
    <property type="project" value="InterPro"/>
</dbReference>
<dbReference type="InterPro" id="IPR042197">
    <property type="entry name" value="Apaf_helical"/>
</dbReference>
<dbReference type="EMBL" id="JAMSHJ010000005">
    <property type="protein sequence ID" value="KAI5406866.1"/>
    <property type="molecule type" value="Genomic_DNA"/>
</dbReference>
<dbReference type="Pfam" id="PF00931">
    <property type="entry name" value="NB-ARC"/>
    <property type="match status" value="1"/>
</dbReference>
<dbReference type="SUPFAM" id="SSF46785">
    <property type="entry name" value="Winged helix' DNA-binding domain"/>
    <property type="match status" value="1"/>
</dbReference>
<keyword evidence="2" id="KW-0520">NAD</keyword>
<dbReference type="PANTHER" id="PTHR11017">
    <property type="entry name" value="LEUCINE-RICH REPEAT-CONTAINING PROTEIN"/>
    <property type="match status" value="1"/>
</dbReference>
<dbReference type="Pfam" id="PF01582">
    <property type="entry name" value="TIR"/>
    <property type="match status" value="1"/>
</dbReference>
<dbReference type="GO" id="GO:0006952">
    <property type="term" value="P:defense response"/>
    <property type="evidence" value="ECO:0007669"/>
    <property type="project" value="UniProtKB-KW"/>
</dbReference>
<evidence type="ECO:0000256" key="3">
    <source>
        <dbReference type="SAM" id="MobiDB-lite"/>
    </source>
</evidence>
<dbReference type="InterPro" id="IPR002182">
    <property type="entry name" value="NB-ARC"/>
</dbReference>
<evidence type="ECO:0000256" key="1">
    <source>
        <dbReference type="ARBA" id="ARBA00022821"/>
    </source>
</evidence>
<dbReference type="AlphaFoldDB" id="A0A9D5AGE2"/>
<dbReference type="InterPro" id="IPR032675">
    <property type="entry name" value="LRR_dom_sf"/>
</dbReference>
<dbReference type="SMART" id="SM00255">
    <property type="entry name" value="TIR"/>
    <property type="match status" value="1"/>
</dbReference>
<proteinExistence type="predicted"/>
<dbReference type="SUPFAM" id="SSF52058">
    <property type="entry name" value="L domain-like"/>
    <property type="match status" value="2"/>
</dbReference>
<comment type="caution">
    <text evidence="5">The sequence shown here is derived from an EMBL/GenBank/DDBJ whole genome shotgun (WGS) entry which is preliminary data.</text>
</comment>
<organism evidence="5 6">
    <name type="scientific">Pisum sativum</name>
    <name type="common">Garden pea</name>
    <name type="synonym">Lathyrus oleraceus</name>
    <dbReference type="NCBI Taxonomy" id="3888"/>
    <lineage>
        <taxon>Eukaryota</taxon>
        <taxon>Viridiplantae</taxon>
        <taxon>Streptophyta</taxon>
        <taxon>Embryophyta</taxon>
        <taxon>Tracheophyta</taxon>
        <taxon>Spermatophyta</taxon>
        <taxon>Magnoliopsida</taxon>
        <taxon>eudicotyledons</taxon>
        <taxon>Gunneridae</taxon>
        <taxon>Pentapetalae</taxon>
        <taxon>rosids</taxon>
        <taxon>fabids</taxon>
        <taxon>Fabales</taxon>
        <taxon>Fabaceae</taxon>
        <taxon>Papilionoideae</taxon>
        <taxon>50 kb inversion clade</taxon>
        <taxon>NPAAA clade</taxon>
        <taxon>Hologalegina</taxon>
        <taxon>IRL clade</taxon>
        <taxon>Fabeae</taxon>
        <taxon>Lathyrus</taxon>
    </lineage>
</organism>
<dbReference type="InterPro" id="IPR035897">
    <property type="entry name" value="Toll_tir_struct_dom_sf"/>
</dbReference>
<evidence type="ECO:0000313" key="6">
    <source>
        <dbReference type="Proteomes" id="UP001058974"/>
    </source>
</evidence>
<protein>
    <recommendedName>
        <fullName evidence="4">TIR domain-containing protein</fullName>
    </recommendedName>
</protein>
<dbReference type="GO" id="GO:0043531">
    <property type="term" value="F:ADP binding"/>
    <property type="evidence" value="ECO:0007669"/>
    <property type="project" value="InterPro"/>
</dbReference>
<dbReference type="Gene3D" id="3.80.10.10">
    <property type="entry name" value="Ribonuclease Inhibitor"/>
    <property type="match status" value="2"/>
</dbReference>
<dbReference type="SUPFAM" id="SSF52540">
    <property type="entry name" value="P-loop containing nucleoside triphosphate hydrolases"/>
    <property type="match status" value="1"/>
</dbReference>
<dbReference type="Gene3D" id="1.10.8.430">
    <property type="entry name" value="Helical domain of apoptotic protease-activating factors"/>
    <property type="match status" value="1"/>
</dbReference>
<sequence length="1162" mass="133212">MAMQQYVGSSSSSSSNVASLKKYDVFISFRGDDTRKTITSHLYEALNKKVLVFIDDTELQRGDEISSTLIKAIEESDASIVIFSKDYASSKWCLDELVKILECKRDQRQVVIPVFYEIEPSHVRNQTGTYQLAFEKHERDLRHNKDKLQKWKDALTEAANLSGWNSQNYGKESNFIKDIVEDVLKKLNKRHPFEVNKELVGIGEKYEEVEPLLEFWSNDVRTLGLWGMGGIGKTTLAKYLYAKLCSQFDRHCFIENIREESTRSGLKFVRNKLFSSLLELGLDALYVETPIFIRRLALERSLIVLDGVETLEQAENVNIGNNFLGPGSRVIITSRDKQIFSQFDECEIYKVMGLKEYESFELFCLNAFGKKLANDGYEYLSKRAIQYCRGNPLALKVLGAHFRTKSKQVWESELEKLKKIPNGRIYDVLKLSFDDLDPTEKDIFLDIACTPLIPRDSYYYCPPIYSPRAIWDACHFFPESGLEVLRHKALISEKDEMHGLLVEMGKEIVRKESAKAPGRRSRLWDSMEVYDVLKYKMGTEVVEAIEFEPYKLGDLYLSSDCFKGMTNLRYLRIKMVPEISLHLLEGLEWLSDKLRYFYWRSFPLESLPTAFCGEWLVYLIMKKSKLKKLWDGIQRLDNLMILDLAYSKDLIEIPDLSRAPNLQLVNLHNCESLCQLHPSIFSTPKLIELNLNRCTKIESLKTKIHSKSLRKLHLNECSSLVEFSVTSEEMTELVLNGTAVHVFPSSMWNNSKLTTLSLQDCEKLNIVGKKLPNDIGLRFLKDLRLSRSTQINTSNLWFILEGTSSLEKLYMIGCCNLETLPDNIQNNLMLKTLDLSKCSKLESLPNLPASLEILNLIDCGILKSLPKLPASLKTLDLSKCSKLESLPKLPASLQILDLNDCGLFKSLPKLPASLNTLDLDECRKLKSLPKLPSSLENLTATNCIHLDTDSNKHLMLGNMLHRNNPDPKITRSFFCRLAFLPFLPGAQIPREFDFRTTETSIVIPPIPKSGFYCLVYYIILSENIYNLVCTIHDQFGTVDKCFVNLKERKTLLSDHLLIGSYFNSSRLERVGSQNEGDHYNLSFEFKHRESEEKVWSTKGIKGCGVIPVYGFENSLRFYGKSNSRVEIVELQPNAQISDDSDQYSRCSTDEDEENPLKRSKRT</sequence>
<dbReference type="SUPFAM" id="SSF52200">
    <property type="entry name" value="Toll/Interleukin receptor TIR domain"/>
    <property type="match status" value="1"/>
</dbReference>
<dbReference type="FunFam" id="3.40.50.10140:FF:000007">
    <property type="entry name" value="Disease resistance protein (TIR-NBS-LRR class)"/>
    <property type="match status" value="1"/>
</dbReference>